<evidence type="ECO:0000313" key="2">
    <source>
        <dbReference type="Proteomes" id="UP000198788"/>
    </source>
</evidence>
<dbReference type="STRING" id="871741.SAMN05192570_3081"/>
<evidence type="ECO:0000313" key="1">
    <source>
        <dbReference type="EMBL" id="SFS86365.1"/>
    </source>
</evidence>
<dbReference type="Proteomes" id="UP000198788">
    <property type="component" value="Unassembled WGS sequence"/>
</dbReference>
<protein>
    <submittedName>
        <fullName evidence="1">Uncharacterized protein</fullName>
    </submittedName>
</protein>
<dbReference type="EMBL" id="FOZV01000009">
    <property type="protein sequence ID" value="SFS86365.1"/>
    <property type="molecule type" value="Genomic_DNA"/>
</dbReference>
<reference evidence="2" key="1">
    <citation type="submission" date="2016-10" db="EMBL/GenBank/DDBJ databases">
        <authorList>
            <person name="Varghese N."/>
            <person name="Submissions S."/>
        </authorList>
    </citation>
    <scope>NUCLEOTIDE SEQUENCE [LARGE SCALE GENOMIC DNA]</scope>
    <source>
        <strain evidence="2">CGMCC 1.10683</strain>
    </source>
</reference>
<dbReference type="RefSeq" id="WP_092312890.1">
    <property type="nucleotide sequence ID" value="NZ_FOZV01000009.1"/>
</dbReference>
<gene>
    <name evidence="1" type="ORF">SAMN05192570_3081</name>
</gene>
<proteinExistence type="predicted"/>
<keyword evidence="2" id="KW-1185">Reference proteome</keyword>
<accession>A0A1I6TAZ3</accession>
<name>A0A1I6TAZ3_9CAUL</name>
<sequence>MAPPDRTLLAAMATEACALRGELDDVAGRLGAWMRDLPPGLADGVVTEVQAFDSMGQRLEVLTRLLEGIAGGKAAADLVAAVPLADMAARLGGKEPAPAVAAGDFVLFD</sequence>
<dbReference type="AlphaFoldDB" id="A0A1I6TAZ3"/>
<organism evidence="1 2">
    <name type="scientific">Brevundimonas viscosa</name>
    <dbReference type="NCBI Taxonomy" id="871741"/>
    <lineage>
        <taxon>Bacteria</taxon>
        <taxon>Pseudomonadati</taxon>
        <taxon>Pseudomonadota</taxon>
        <taxon>Alphaproteobacteria</taxon>
        <taxon>Caulobacterales</taxon>
        <taxon>Caulobacteraceae</taxon>
        <taxon>Brevundimonas</taxon>
    </lineage>
</organism>